<dbReference type="SUPFAM" id="SSF55073">
    <property type="entry name" value="Nucleotide cyclase"/>
    <property type="match status" value="1"/>
</dbReference>
<dbReference type="STRING" id="1802661.A2649_02775"/>
<proteinExistence type="predicted"/>
<sequence length="273" mass="31031">MSINRNNQFLESVLNIIDSTTERFRQGEQVEQKDRIPLTDTVPLESNTWWRLNDVVCVYIDMKNSTQLSAQKQDKFTASIYQYFTGTAVKVLNEFGASYIDVRGDGAFGLFNSNRGYHALASAITFKTIVGFVMADEVVLPENMEKLSCHIGMDRKTVLVKRIGIRVMEGKTDKSNEVWAGKPVNMAAKLASIGGENDLIVSERVFDVFLKDNSESVLHTCGCPNDVKRKAWDTMNVQQDKNFDFSKAYRMTPVRWCEIHGKNFCQEILKLDE</sequence>
<comment type="caution">
    <text evidence="1">The sequence shown here is derived from an EMBL/GenBank/DDBJ whole genome shotgun (WGS) entry which is preliminary data.</text>
</comment>
<reference evidence="1 2" key="1">
    <citation type="journal article" date="2016" name="Nat. Commun.">
        <title>Thousands of microbial genomes shed light on interconnected biogeochemical processes in an aquifer system.</title>
        <authorList>
            <person name="Anantharaman K."/>
            <person name="Brown C.T."/>
            <person name="Hug L.A."/>
            <person name="Sharon I."/>
            <person name="Castelle C.J."/>
            <person name="Probst A.J."/>
            <person name="Thomas B.C."/>
            <person name="Singh A."/>
            <person name="Wilkins M.J."/>
            <person name="Karaoz U."/>
            <person name="Brodie E.L."/>
            <person name="Williams K.H."/>
            <person name="Hubbard S.S."/>
            <person name="Banfield J.F."/>
        </authorList>
    </citation>
    <scope>NUCLEOTIDE SEQUENCE [LARGE SCALE GENOMIC DNA]</scope>
</reference>
<dbReference type="Proteomes" id="UP000176893">
    <property type="component" value="Unassembled WGS sequence"/>
</dbReference>
<gene>
    <name evidence="1" type="ORF">A2649_02775</name>
</gene>
<dbReference type="Gene3D" id="3.30.70.1230">
    <property type="entry name" value="Nucleotide cyclase"/>
    <property type="match status" value="1"/>
</dbReference>
<accession>A0A1F8EER3</accession>
<protein>
    <submittedName>
        <fullName evidence="1">Uncharacterized protein</fullName>
    </submittedName>
</protein>
<evidence type="ECO:0000313" key="2">
    <source>
        <dbReference type="Proteomes" id="UP000176893"/>
    </source>
</evidence>
<evidence type="ECO:0000313" key="1">
    <source>
        <dbReference type="EMBL" id="OGM98475.1"/>
    </source>
</evidence>
<name>A0A1F8EER3_9BACT</name>
<organism evidence="1 2">
    <name type="scientific">Candidatus Yanofskybacteria bacterium RIFCSPHIGHO2_01_FULL_41_26</name>
    <dbReference type="NCBI Taxonomy" id="1802661"/>
    <lineage>
        <taxon>Bacteria</taxon>
        <taxon>Candidatus Yanofskyibacteriota</taxon>
    </lineage>
</organism>
<dbReference type="InterPro" id="IPR029787">
    <property type="entry name" value="Nucleotide_cyclase"/>
</dbReference>
<dbReference type="EMBL" id="MGJB01000015">
    <property type="protein sequence ID" value="OGM98475.1"/>
    <property type="molecule type" value="Genomic_DNA"/>
</dbReference>
<dbReference type="AlphaFoldDB" id="A0A1F8EER3"/>